<dbReference type="EMBL" id="WJBE01000020">
    <property type="protein sequence ID" value="MBC3901051.1"/>
    <property type="molecule type" value="Genomic_DNA"/>
</dbReference>
<reference evidence="1 3" key="1">
    <citation type="journal article" date="2020" name="mSystems">
        <title>Defining Genomic and Predicted Metabolic Features of the Acetobacterium Genus.</title>
        <authorList>
            <person name="Ross D.E."/>
            <person name="Marshall C.W."/>
            <person name="Gulliver D."/>
            <person name="May H.D."/>
            <person name="Norman R.S."/>
        </authorList>
    </citation>
    <scope>NUCLEOTIDE SEQUENCE [LARGE SCALE GENOMIC DNA]</scope>
    <source>
        <strain evidence="1 3">DSM 4132</strain>
    </source>
</reference>
<gene>
    <name evidence="1" type="ORF">GH811_02460</name>
    <name evidence="2" type="ORF">GH811_15650</name>
</gene>
<evidence type="ECO:0000313" key="1">
    <source>
        <dbReference type="EMBL" id="MBC3898480.1"/>
    </source>
</evidence>
<accession>A0ABR6YTR1</accession>
<comment type="caution">
    <text evidence="1">The sequence shown here is derived from an EMBL/GenBank/DDBJ whole genome shotgun (WGS) entry which is preliminary data.</text>
</comment>
<sequence>MSKIEEVKAKVEAGKSKLVPGLVQEALDEGSAPGEILQAMVD</sequence>
<proteinExistence type="predicted"/>
<dbReference type="Proteomes" id="UP000622405">
    <property type="component" value="Unassembled WGS sequence"/>
</dbReference>
<evidence type="ECO:0000313" key="3">
    <source>
        <dbReference type="Proteomes" id="UP000622405"/>
    </source>
</evidence>
<protein>
    <submittedName>
        <fullName evidence="1">Cobalamin-binding protein</fullName>
    </submittedName>
</protein>
<organism evidence="1 3">
    <name type="scientific">Acetobacterium malicum</name>
    <dbReference type="NCBI Taxonomy" id="52692"/>
    <lineage>
        <taxon>Bacteria</taxon>
        <taxon>Bacillati</taxon>
        <taxon>Bacillota</taxon>
        <taxon>Clostridia</taxon>
        <taxon>Eubacteriales</taxon>
        <taxon>Eubacteriaceae</taxon>
        <taxon>Acetobacterium</taxon>
    </lineage>
</organism>
<feature type="non-terminal residue" evidence="1">
    <location>
        <position position="42"/>
    </location>
</feature>
<keyword evidence="3" id="KW-1185">Reference proteome</keyword>
<dbReference type="EMBL" id="WJBE01000002">
    <property type="protein sequence ID" value="MBC3898480.1"/>
    <property type="molecule type" value="Genomic_DNA"/>
</dbReference>
<evidence type="ECO:0000313" key="2">
    <source>
        <dbReference type="EMBL" id="MBC3901051.1"/>
    </source>
</evidence>
<name>A0ABR6YTR1_9FIRM</name>